<accession>A0ABQ0X137</accession>
<keyword evidence="1" id="KW-1133">Transmembrane helix</keyword>
<evidence type="ECO:0000313" key="3">
    <source>
        <dbReference type="Proteomes" id="UP000321794"/>
    </source>
</evidence>
<keyword evidence="1" id="KW-0472">Membrane</keyword>
<feature type="transmembrane region" description="Helical" evidence="1">
    <location>
        <begin position="81"/>
        <end position="99"/>
    </location>
</feature>
<keyword evidence="1" id="KW-0812">Transmembrane</keyword>
<feature type="transmembrane region" description="Helical" evidence="1">
    <location>
        <begin position="37"/>
        <end position="61"/>
    </location>
</feature>
<gene>
    <name evidence="2" type="ORF">LZY01_13150</name>
</gene>
<name>A0ABQ0X137_9LACO</name>
<protein>
    <submittedName>
        <fullName evidence="2">Uncharacterized protein</fullName>
    </submittedName>
</protein>
<reference evidence="2 3" key="1">
    <citation type="submission" date="2019-07" db="EMBL/GenBank/DDBJ databases">
        <title>Whole genome shotgun sequence of Lactobacillus zymae NBRC 107157.</title>
        <authorList>
            <person name="Hosoyama A."/>
            <person name="Uohara A."/>
            <person name="Ohji S."/>
            <person name="Ichikawa N."/>
        </authorList>
    </citation>
    <scope>NUCLEOTIDE SEQUENCE [LARGE SCALE GENOMIC DNA]</scope>
    <source>
        <strain evidence="2 3">NBRC 107157</strain>
    </source>
</reference>
<comment type="caution">
    <text evidence="2">The sequence shown here is derived from an EMBL/GenBank/DDBJ whole genome shotgun (WGS) entry which is preliminary data.</text>
</comment>
<dbReference type="Proteomes" id="UP000321794">
    <property type="component" value="Unassembled WGS sequence"/>
</dbReference>
<sequence>MHNKVKQWIRKKTQQAARHYSDEELKLRIQALNSSSASLPTVVSTTSFLALVTLFVTISTYTLTAISQEHAAASALYNQQSILNDSIFAILLILIFISYSQKYYYHVKSETLFEILRKRTK</sequence>
<evidence type="ECO:0000313" key="2">
    <source>
        <dbReference type="EMBL" id="GEO72147.1"/>
    </source>
</evidence>
<evidence type="ECO:0000256" key="1">
    <source>
        <dbReference type="SAM" id="Phobius"/>
    </source>
</evidence>
<organism evidence="2 3">
    <name type="scientific">Levilactobacillus zymae</name>
    <dbReference type="NCBI Taxonomy" id="267363"/>
    <lineage>
        <taxon>Bacteria</taxon>
        <taxon>Bacillati</taxon>
        <taxon>Bacillota</taxon>
        <taxon>Bacilli</taxon>
        <taxon>Lactobacillales</taxon>
        <taxon>Lactobacillaceae</taxon>
        <taxon>Levilactobacillus</taxon>
    </lineage>
</organism>
<keyword evidence="3" id="KW-1185">Reference proteome</keyword>
<dbReference type="RefSeq" id="WP_057731954.1">
    <property type="nucleotide sequence ID" value="NZ_BJZK01000015.1"/>
</dbReference>
<dbReference type="EMBL" id="BJZK01000015">
    <property type="protein sequence ID" value="GEO72147.1"/>
    <property type="molecule type" value="Genomic_DNA"/>
</dbReference>
<proteinExistence type="predicted"/>